<dbReference type="EMBL" id="JANPWB010000006">
    <property type="protein sequence ID" value="KAJ1180092.1"/>
    <property type="molecule type" value="Genomic_DNA"/>
</dbReference>
<evidence type="ECO:0000256" key="19">
    <source>
        <dbReference type="ARBA" id="ARBA00079582"/>
    </source>
</evidence>
<dbReference type="PANTHER" id="PTHR28559">
    <property type="entry name" value="DNA REPAIR PROTEIN XRCC4"/>
    <property type="match status" value="1"/>
</dbReference>
<evidence type="ECO:0000256" key="14">
    <source>
        <dbReference type="ARBA" id="ARBA00023242"/>
    </source>
</evidence>
<feature type="region of interest" description="Disordered" evidence="20">
    <location>
        <begin position="214"/>
        <end position="335"/>
    </location>
</feature>
<evidence type="ECO:0000256" key="13">
    <source>
        <dbReference type="ARBA" id="ARBA00023204"/>
    </source>
</evidence>
<feature type="domain" description="XRCC4 coiled-coil" evidence="22">
    <location>
        <begin position="123"/>
        <end position="199"/>
    </location>
</feature>
<keyword evidence="5" id="KW-0963">Cytoplasm</keyword>
<keyword evidence="4" id="KW-0158">Chromosome</keyword>
<keyword evidence="9" id="KW-0832">Ubl conjugation</keyword>
<dbReference type="GO" id="GO:0032807">
    <property type="term" value="C:DNA ligase IV complex"/>
    <property type="evidence" value="ECO:0007669"/>
    <property type="project" value="TreeGrafter"/>
</dbReference>
<dbReference type="GO" id="GO:0005694">
    <property type="term" value="C:chromosome"/>
    <property type="evidence" value="ECO:0007669"/>
    <property type="project" value="UniProtKB-SubCell"/>
</dbReference>
<proteinExistence type="inferred from homology"/>
<dbReference type="Proteomes" id="UP001066276">
    <property type="component" value="Chromosome 3_2"/>
</dbReference>
<dbReference type="GO" id="GO:0003677">
    <property type="term" value="F:DNA binding"/>
    <property type="evidence" value="ECO:0007669"/>
    <property type="project" value="UniProtKB-KW"/>
</dbReference>
<gene>
    <name evidence="24" type="ORF">NDU88_005316</name>
</gene>
<dbReference type="GO" id="GO:0010165">
    <property type="term" value="P:response to X-ray"/>
    <property type="evidence" value="ECO:0007669"/>
    <property type="project" value="TreeGrafter"/>
</dbReference>
<dbReference type="Pfam" id="PF06632">
    <property type="entry name" value="XRCC4"/>
    <property type="match status" value="1"/>
</dbReference>
<comment type="function">
    <text evidence="16">Acts as an activator of the phospholipid scramblase activity of XKR4. This form, which is generated upon caspase-3 (CASP3) cleavage, translocates into the cytoplasm and interacts with XKR4, thereby promoting phosphatidylserine scramblase activity of XKR4 and leading to phosphatidylserine exposure on apoptotic cell surface.</text>
</comment>
<reference evidence="24" key="1">
    <citation type="journal article" date="2022" name="bioRxiv">
        <title>Sequencing and chromosome-scale assembly of the giantPleurodeles waltlgenome.</title>
        <authorList>
            <person name="Brown T."/>
            <person name="Elewa A."/>
            <person name="Iarovenko S."/>
            <person name="Subramanian E."/>
            <person name="Araus A.J."/>
            <person name="Petzold A."/>
            <person name="Susuki M."/>
            <person name="Suzuki K.-i.T."/>
            <person name="Hayashi T."/>
            <person name="Toyoda A."/>
            <person name="Oliveira C."/>
            <person name="Osipova E."/>
            <person name="Leigh N.D."/>
            <person name="Simon A."/>
            <person name="Yun M.H."/>
        </authorList>
    </citation>
    <scope>NUCLEOTIDE SEQUENCE</scope>
    <source>
        <strain evidence="24">20211129_DDA</strain>
        <tissue evidence="24">Liver</tissue>
    </source>
</reference>
<keyword evidence="12" id="KW-0233">DNA recombination</keyword>
<evidence type="ECO:0000259" key="23">
    <source>
        <dbReference type="Pfam" id="PF21925"/>
    </source>
</evidence>
<dbReference type="InterPro" id="IPR053961">
    <property type="entry name" value="XRCC4_N"/>
</dbReference>
<dbReference type="FunFam" id="2.170.210.10:FF:000002">
    <property type="entry name" value="DNA repair protein XRCC4"/>
    <property type="match status" value="1"/>
</dbReference>
<organism evidence="24 25">
    <name type="scientific">Pleurodeles waltl</name>
    <name type="common">Iberian ribbed newt</name>
    <dbReference type="NCBI Taxonomy" id="8319"/>
    <lineage>
        <taxon>Eukaryota</taxon>
        <taxon>Metazoa</taxon>
        <taxon>Chordata</taxon>
        <taxon>Craniata</taxon>
        <taxon>Vertebrata</taxon>
        <taxon>Euteleostomi</taxon>
        <taxon>Amphibia</taxon>
        <taxon>Batrachia</taxon>
        <taxon>Caudata</taxon>
        <taxon>Salamandroidea</taxon>
        <taxon>Salamandridae</taxon>
        <taxon>Pleurodelinae</taxon>
        <taxon>Pleurodeles</taxon>
    </lineage>
</organism>
<evidence type="ECO:0000256" key="12">
    <source>
        <dbReference type="ARBA" id="ARBA00023172"/>
    </source>
</evidence>
<dbReference type="InterPro" id="IPR053962">
    <property type="entry name" value="XRCC4_CC"/>
</dbReference>
<evidence type="ECO:0000256" key="18">
    <source>
        <dbReference type="ARBA" id="ARBA00068198"/>
    </source>
</evidence>
<evidence type="ECO:0000256" key="4">
    <source>
        <dbReference type="ARBA" id="ARBA00022454"/>
    </source>
</evidence>
<feature type="domain" description="XRCC4 C-terminal" evidence="23">
    <location>
        <begin position="223"/>
        <end position="331"/>
    </location>
</feature>
<evidence type="ECO:0000256" key="16">
    <source>
        <dbReference type="ARBA" id="ARBA00053797"/>
    </source>
</evidence>
<dbReference type="InterPro" id="IPR010585">
    <property type="entry name" value="DNA_repair_prot_XRCC4"/>
</dbReference>
<keyword evidence="13" id="KW-0234">DNA repair</keyword>
<evidence type="ECO:0000256" key="1">
    <source>
        <dbReference type="ARBA" id="ARBA00004123"/>
    </source>
</evidence>
<evidence type="ECO:0000256" key="8">
    <source>
        <dbReference type="ARBA" id="ARBA00022763"/>
    </source>
</evidence>
<comment type="subunit">
    <text evidence="17">Interacts with XKR4; interacts with the processed form of XKR4, which is cleaved by caspase.</text>
</comment>
<evidence type="ECO:0000256" key="15">
    <source>
        <dbReference type="ARBA" id="ARBA00025728"/>
    </source>
</evidence>
<dbReference type="PANTHER" id="PTHR28559:SF1">
    <property type="entry name" value="DNA REPAIR PROTEIN XRCC4"/>
    <property type="match status" value="1"/>
</dbReference>
<evidence type="ECO:0000256" key="11">
    <source>
        <dbReference type="ARBA" id="ARBA00023125"/>
    </source>
</evidence>
<evidence type="ECO:0000256" key="20">
    <source>
        <dbReference type="SAM" id="MobiDB-lite"/>
    </source>
</evidence>
<keyword evidence="25" id="KW-1185">Reference proteome</keyword>
<dbReference type="Gene3D" id="1.20.5.370">
    <property type="match status" value="1"/>
</dbReference>
<dbReference type="Gene3D" id="2.170.210.10">
    <property type="entry name" value="DNA double-strand break repair and VJ recombination XRCC4, N-terminal"/>
    <property type="match status" value="1"/>
</dbReference>
<keyword evidence="6" id="KW-1017">Isopeptide bond</keyword>
<comment type="similarity">
    <text evidence="15">Belongs to the XRCC4-XLF family. XRCC4 subfamily.</text>
</comment>
<dbReference type="FunFam" id="1.20.5.370:FF:000011">
    <property type="entry name" value="DNA repair protein XRCC4 isoform X2"/>
    <property type="match status" value="1"/>
</dbReference>
<comment type="caution">
    <text evidence="24">The sequence shown here is derived from an EMBL/GenBank/DDBJ whole genome shotgun (WGS) entry which is preliminary data.</text>
</comment>
<comment type="subcellular location">
    <subcellularLocation>
        <location evidence="2">Chromosome</location>
    </subcellularLocation>
    <subcellularLocation>
        <location evidence="3">Cytoplasm</location>
    </subcellularLocation>
    <subcellularLocation>
        <location evidence="1">Nucleus</location>
    </subcellularLocation>
</comment>
<keyword evidence="10" id="KW-0175">Coiled coil</keyword>
<evidence type="ECO:0000259" key="22">
    <source>
        <dbReference type="Pfam" id="PF21924"/>
    </source>
</evidence>
<sequence length="335" mass="38181">MEKNVRRICLLSEPDKPHFLQVSWDKHIGFGFTLILSDGLSAWSGKVSDEDVSKDAADMEMEREKYVDELKKALIAGSAQISKYIFDISKDDVEDDCYIFSYDKNLKDVVFRLGSVKLRTVPNPVGVVTDLISYCLDDSAELRVQNEHLQRENKRLLSDWNDMQGQLEEWVHLKEELEQDLYTRFTLVLNEKKAKIRNLQDKLKEAQEKLASTVSEATLPTKGNNEDYDLSTDEENKSETQRSTVETNTLSRRHSLLSSTDDVPDVAPTRKPRQRVKKNLGQEASCATQEPVAQKKQRSNPVPKKAAKKPSSGKRSLELMEGTEDPDDLFNDIDI</sequence>
<dbReference type="InterPro" id="IPR014751">
    <property type="entry name" value="XRCC4-like_C"/>
</dbReference>
<evidence type="ECO:0000256" key="6">
    <source>
        <dbReference type="ARBA" id="ARBA00022499"/>
    </source>
</evidence>
<dbReference type="InterPro" id="IPR009089">
    <property type="entry name" value="XRCC4_N_sf"/>
</dbReference>
<dbReference type="InterPro" id="IPR038051">
    <property type="entry name" value="XRCC4-like_N_sf"/>
</dbReference>
<keyword evidence="8" id="KW-0227">DNA damage</keyword>
<dbReference type="Pfam" id="PF21925">
    <property type="entry name" value="XRCC4_C"/>
    <property type="match status" value="1"/>
</dbReference>
<feature type="compositionally biased region" description="Acidic residues" evidence="20">
    <location>
        <begin position="321"/>
        <end position="335"/>
    </location>
</feature>
<evidence type="ECO:0000256" key="17">
    <source>
        <dbReference type="ARBA" id="ARBA00061809"/>
    </source>
</evidence>
<protein>
    <recommendedName>
        <fullName evidence="18">DNA repair protein XRCC4</fullName>
    </recommendedName>
    <alternativeName>
        <fullName evidence="19">X-ray repair cross-complementing protein 4</fullName>
    </alternativeName>
</protein>
<keyword evidence="7" id="KW-0597">Phosphoprotein</keyword>
<dbReference type="Pfam" id="PF21924">
    <property type="entry name" value="XRCC4_CC"/>
    <property type="match status" value="1"/>
</dbReference>
<keyword evidence="14" id="KW-0539">Nucleus</keyword>
<evidence type="ECO:0000256" key="7">
    <source>
        <dbReference type="ARBA" id="ARBA00022553"/>
    </source>
</evidence>
<evidence type="ECO:0000259" key="21">
    <source>
        <dbReference type="Pfam" id="PF06632"/>
    </source>
</evidence>
<evidence type="ECO:0000256" key="2">
    <source>
        <dbReference type="ARBA" id="ARBA00004286"/>
    </source>
</evidence>
<name>A0AAV7TWX0_PLEWA</name>
<accession>A0AAV7TWX0</accession>
<evidence type="ECO:0000313" key="24">
    <source>
        <dbReference type="EMBL" id="KAJ1180092.1"/>
    </source>
</evidence>
<dbReference type="InterPro" id="IPR053963">
    <property type="entry name" value="XRCC4_C"/>
</dbReference>
<evidence type="ECO:0000256" key="3">
    <source>
        <dbReference type="ARBA" id="ARBA00004496"/>
    </source>
</evidence>
<dbReference type="GO" id="GO:0005737">
    <property type="term" value="C:cytoplasm"/>
    <property type="evidence" value="ECO:0007669"/>
    <property type="project" value="UniProtKB-SubCell"/>
</dbReference>
<dbReference type="AlphaFoldDB" id="A0AAV7TWX0"/>
<evidence type="ECO:0000256" key="5">
    <source>
        <dbReference type="ARBA" id="ARBA00022490"/>
    </source>
</evidence>
<evidence type="ECO:0000256" key="9">
    <source>
        <dbReference type="ARBA" id="ARBA00022843"/>
    </source>
</evidence>
<feature type="compositionally biased region" description="Polar residues" evidence="20">
    <location>
        <begin position="214"/>
        <end position="223"/>
    </location>
</feature>
<evidence type="ECO:0000256" key="10">
    <source>
        <dbReference type="ARBA" id="ARBA00023054"/>
    </source>
</evidence>
<dbReference type="GO" id="GO:0006303">
    <property type="term" value="P:double-strand break repair via nonhomologous end joining"/>
    <property type="evidence" value="ECO:0007669"/>
    <property type="project" value="UniProtKB-ARBA"/>
</dbReference>
<evidence type="ECO:0000313" key="25">
    <source>
        <dbReference type="Proteomes" id="UP001066276"/>
    </source>
</evidence>
<feature type="domain" description="XRCC4 N-terminal" evidence="21">
    <location>
        <begin position="18"/>
        <end position="118"/>
    </location>
</feature>
<dbReference type="SUPFAM" id="SSF50809">
    <property type="entry name" value="XRCC4, N-terminal domain"/>
    <property type="match status" value="1"/>
</dbReference>
<dbReference type="CDD" id="cd22283">
    <property type="entry name" value="HD_XRCC4_N"/>
    <property type="match status" value="1"/>
</dbReference>
<keyword evidence="11" id="KW-0238">DNA-binding</keyword>
<dbReference type="SUPFAM" id="SSF58022">
    <property type="entry name" value="XRCC4, C-terminal oligomerization domain"/>
    <property type="match status" value="1"/>
</dbReference>
<dbReference type="GO" id="GO:0033152">
    <property type="term" value="P:immunoglobulin V(D)J recombination"/>
    <property type="evidence" value="ECO:0007669"/>
    <property type="project" value="TreeGrafter"/>
</dbReference>
<dbReference type="GO" id="GO:0005958">
    <property type="term" value="C:DNA-dependent protein kinase-DNA ligase 4 complex"/>
    <property type="evidence" value="ECO:0007669"/>
    <property type="project" value="TreeGrafter"/>
</dbReference>